<dbReference type="InterPro" id="IPR001647">
    <property type="entry name" value="HTH_TetR"/>
</dbReference>
<evidence type="ECO:0000313" key="7">
    <source>
        <dbReference type="Proteomes" id="UP000550401"/>
    </source>
</evidence>
<dbReference type="AlphaFoldDB" id="A0A839EWJ2"/>
<gene>
    <name evidence="6" type="ORF">FHW12_000937</name>
</gene>
<protein>
    <submittedName>
        <fullName evidence="6">AcrR family transcriptional regulator</fullName>
    </submittedName>
</protein>
<keyword evidence="1" id="KW-0805">Transcription regulation</keyword>
<evidence type="ECO:0000259" key="5">
    <source>
        <dbReference type="PROSITE" id="PS50977"/>
    </source>
</evidence>
<dbReference type="InterPro" id="IPR011075">
    <property type="entry name" value="TetR_C"/>
</dbReference>
<dbReference type="PROSITE" id="PS50977">
    <property type="entry name" value="HTH_TETR_2"/>
    <property type="match status" value="1"/>
</dbReference>
<dbReference type="Gene3D" id="1.10.10.60">
    <property type="entry name" value="Homeodomain-like"/>
    <property type="match status" value="1"/>
</dbReference>
<dbReference type="SUPFAM" id="SSF48498">
    <property type="entry name" value="Tetracyclin repressor-like, C-terminal domain"/>
    <property type="match status" value="1"/>
</dbReference>
<evidence type="ECO:0000256" key="1">
    <source>
        <dbReference type="ARBA" id="ARBA00023015"/>
    </source>
</evidence>
<dbReference type="Gene3D" id="1.10.357.10">
    <property type="entry name" value="Tetracycline Repressor, domain 2"/>
    <property type="match status" value="1"/>
</dbReference>
<dbReference type="EMBL" id="JACGXL010000001">
    <property type="protein sequence ID" value="MBA8886746.1"/>
    <property type="molecule type" value="Genomic_DNA"/>
</dbReference>
<evidence type="ECO:0000256" key="4">
    <source>
        <dbReference type="PROSITE-ProRule" id="PRU00335"/>
    </source>
</evidence>
<dbReference type="SUPFAM" id="SSF46689">
    <property type="entry name" value="Homeodomain-like"/>
    <property type="match status" value="1"/>
</dbReference>
<dbReference type="PRINTS" id="PR00455">
    <property type="entry name" value="HTHTETR"/>
</dbReference>
<evidence type="ECO:0000313" key="6">
    <source>
        <dbReference type="EMBL" id="MBA8886746.1"/>
    </source>
</evidence>
<keyword evidence="3" id="KW-0804">Transcription</keyword>
<sequence length="200" mass="22138">MSSQPASSKGAATRELIIDRAYAIASRQGLEGLSIGDLAQAVGMSKSGVFAHFGSREDLQLAVLDEGGRRFGEFVLIPALRKPRGLVRLRAIIDGWFDWVRENQHGCLVMSAISEYDSRPGPLHDAVVARVQRWRSDTTRATQMAIDSGELRADTDPQQLSFEIFGIALALHHDTRLFDPKLARTQAERAIERLFAAHFP</sequence>
<dbReference type="InterPro" id="IPR009057">
    <property type="entry name" value="Homeodomain-like_sf"/>
</dbReference>
<dbReference type="InterPro" id="IPR036271">
    <property type="entry name" value="Tet_transcr_reg_TetR-rel_C_sf"/>
</dbReference>
<dbReference type="Proteomes" id="UP000550401">
    <property type="component" value="Unassembled WGS sequence"/>
</dbReference>
<keyword evidence="7" id="KW-1185">Reference proteome</keyword>
<feature type="domain" description="HTH tetR-type" evidence="5">
    <location>
        <begin position="11"/>
        <end position="71"/>
    </location>
</feature>
<evidence type="ECO:0000256" key="2">
    <source>
        <dbReference type="ARBA" id="ARBA00023125"/>
    </source>
</evidence>
<dbReference type="GO" id="GO:0003677">
    <property type="term" value="F:DNA binding"/>
    <property type="evidence" value="ECO:0007669"/>
    <property type="project" value="UniProtKB-UniRule"/>
</dbReference>
<proteinExistence type="predicted"/>
<organism evidence="6 7">
    <name type="scientific">Dokdonella fugitiva</name>
    <dbReference type="NCBI Taxonomy" id="328517"/>
    <lineage>
        <taxon>Bacteria</taxon>
        <taxon>Pseudomonadati</taxon>
        <taxon>Pseudomonadota</taxon>
        <taxon>Gammaproteobacteria</taxon>
        <taxon>Lysobacterales</taxon>
        <taxon>Rhodanobacteraceae</taxon>
        <taxon>Dokdonella</taxon>
    </lineage>
</organism>
<dbReference type="PANTHER" id="PTHR47506">
    <property type="entry name" value="TRANSCRIPTIONAL REGULATORY PROTEIN"/>
    <property type="match status" value="1"/>
</dbReference>
<keyword evidence="2 4" id="KW-0238">DNA-binding</keyword>
<feature type="DNA-binding region" description="H-T-H motif" evidence="4">
    <location>
        <begin position="34"/>
        <end position="53"/>
    </location>
</feature>
<dbReference type="PANTHER" id="PTHR47506:SF6">
    <property type="entry name" value="HTH-TYPE TRANSCRIPTIONAL REPRESSOR NEMR"/>
    <property type="match status" value="1"/>
</dbReference>
<comment type="caution">
    <text evidence="6">The sequence shown here is derived from an EMBL/GenBank/DDBJ whole genome shotgun (WGS) entry which is preliminary data.</text>
</comment>
<dbReference type="Pfam" id="PF00440">
    <property type="entry name" value="TetR_N"/>
    <property type="match status" value="1"/>
</dbReference>
<evidence type="ECO:0000256" key="3">
    <source>
        <dbReference type="ARBA" id="ARBA00023163"/>
    </source>
</evidence>
<name>A0A839EWJ2_9GAMM</name>
<accession>A0A839EWJ2</accession>
<reference evidence="6 7" key="1">
    <citation type="submission" date="2020-07" db="EMBL/GenBank/DDBJ databases">
        <title>Genomic Encyclopedia of Type Strains, Phase IV (KMG-V): Genome sequencing to study the core and pangenomes of soil and plant-associated prokaryotes.</title>
        <authorList>
            <person name="Whitman W."/>
        </authorList>
    </citation>
    <scope>NUCLEOTIDE SEQUENCE [LARGE SCALE GENOMIC DNA]</scope>
    <source>
        <strain evidence="6 7">RH2WT43</strain>
    </source>
</reference>
<dbReference type="Pfam" id="PF16925">
    <property type="entry name" value="TetR_C_13"/>
    <property type="match status" value="1"/>
</dbReference>
<dbReference type="RefSeq" id="WP_182529797.1">
    <property type="nucleotide sequence ID" value="NZ_JACGXL010000001.1"/>
</dbReference>